<evidence type="ECO:0008006" key="4">
    <source>
        <dbReference type="Google" id="ProtNLM"/>
    </source>
</evidence>
<feature type="transmembrane region" description="Helical" evidence="1">
    <location>
        <begin position="24"/>
        <end position="40"/>
    </location>
</feature>
<sequence>MIIKDVTPNDTINKKRTKRSFNPNYLYFLLAIGIFIYYYLTLPPLHYASYQTWFFLLLIYAGIFAIELIKDSNQWLKKIKNNSNQATEIKFGKLPKKYRYFYWPVIAILLIGLVGKFIFSPFFMAKDYGQMINPVSKDFKTTFPEVNIDNVPLVDRDTAVRLGNRHLGALTELVSQFEVSDEYTQINIKAEPYRVTPLKYAGLFKWLNNFSQGIPHYLQVDNVTGKVEVKTPEKPIRYSYSDHFGRNISRHLRFNYPFSIFESPDFEVDDEGNPYYIATSYGRNFFLNEPEPNGLIVVNAMTGEHQKYAMDEIPSWVDRVYSADLIMHQLDQNGKFKNGFWNSVFAKEGVTETSDGYNYLPMNDDIYLYTGITSVVSDESNIGFVLVNLRTKETTMYTLSAAEEFSAMASAEGSVQEKGYKATFPLLINLQGNPMYILTLKDSSGLIKNYSLVDVQDYQKVYIASNMKQLIQKYGEDNPVVLEAINEETLEKVSGQVEKIQAVIKEGETYYYFMLDGKVYQVPARLNEYLPFVEEGQTISLKIDELSNIHSVDLTEIFGDKANQETVIESSEEADPLLDNIE</sequence>
<feature type="transmembrane region" description="Helical" evidence="1">
    <location>
        <begin position="100"/>
        <end position="124"/>
    </location>
</feature>
<gene>
    <name evidence="2" type="ORF">SAMN05421791_102254</name>
</gene>
<accession>A0A1G7QX70</accession>
<dbReference type="EMBL" id="FNCK01000002">
    <property type="protein sequence ID" value="SDG03115.1"/>
    <property type="molecule type" value="Genomic_DNA"/>
</dbReference>
<name>A0A1G7QX70_9LACT</name>
<dbReference type="STRING" id="120956.SAMN05421791_102254"/>
<keyword evidence="3" id="KW-1185">Reference proteome</keyword>
<dbReference type="OrthoDB" id="3169575at2"/>
<reference evidence="2 3" key="1">
    <citation type="submission" date="2016-10" db="EMBL/GenBank/DDBJ databases">
        <authorList>
            <person name="de Groot N.N."/>
        </authorList>
    </citation>
    <scope>NUCLEOTIDE SEQUENCE [LARGE SCALE GENOMIC DNA]</scope>
    <source>
        <strain evidence="2 3">ATCC BAA-466</strain>
    </source>
</reference>
<organism evidence="2 3">
    <name type="scientific">Facklamia miroungae</name>
    <dbReference type="NCBI Taxonomy" id="120956"/>
    <lineage>
        <taxon>Bacteria</taxon>
        <taxon>Bacillati</taxon>
        <taxon>Bacillota</taxon>
        <taxon>Bacilli</taxon>
        <taxon>Lactobacillales</taxon>
        <taxon>Aerococcaceae</taxon>
        <taxon>Facklamia</taxon>
    </lineage>
</organism>
<dbReference type="RefSeq" id="WP_090289332.1">
    <property type="nucleotide sequence ID" value="NZ_FNCK01000002.1"/>
</dbReference>
<evidence type="ECO:0000256" key="1">
    <source>
        <dbReference type="SAM" id="Phobius"/>
    </source>
</evidence>
<dbReference type="Proteomes" id="UP000199708">
    <property type="component" value="Unassembled WGS sequence"/>
</dbReference>
<keyword evidence="1" id="KW-0472">Membrane</keyword>
<dbReference type="AlphaFoldDB" id="A0A1G7QX70"/>
<feature type="transmembrane region" description="Helical" evidence="1">
    <location>
        <begin position="52"/>
        <end position="69"/>
    </location>
</feature>
<evidence type="ECO:0000313" key="3">
    <source>
        <dbReference type="Proteomes" id="UP000199708"/>
    </source>
</evidence>
<protein>
    <recommendedName>
        <fullName evidence="4">Cell shape-determining protein</fullName>
    </recommendedName>
</protein>
<evidence type="ECO:0000313" key="2">
    <source>
        <dbReference type="EMBL" id="SDG03115.1"/>
    </source>
</evidence>
<proteinExistence type="predicted"/>
<keyword evidence="1" id="KW-1133">Transmembrane helix</keyword>
<keyword evidence="1" id="KW-0812">Transmembrane</keyword>